<dbReference type="OrthoDB" id="10365966at2759"/>
<protein>
    <submittedName>
        <fullName evidence="2">Uncharacterized protein</fullName>
    </submittedName>
</protein>
<evidence type="ECO:0000313" key="3">
    <source>
        <dbReference type="Proteomes" id="UP000326759"/>
    </source>
</evidence>
<proteinExistence type="predicted"/>
<accession>A0A5N5TPK6</accession>
<feature type="compositionally biased region" description="Polar residues" evidence="1">
    <location>
        <begin position="7"/>
        <end position="17"/>
    </location>
</feature>
<evidence type="ECO:0000313" key="2">
    <source>
        <dbReference type="EMBL" id="KAB7508108.1"/>
    </source>
</evidence>
<comment type="caution">
    <text evidence="2">The sequence shown here is derived from an EMBL/GenBank/DDBJ whole genome shotgun (WGS) entry which is preliminary data.</text>
</comment>
<dbReference type="AlphaFoldDB" id="A0A5N5TPK6"/>
<gene>
    <name evidence="2" type="ORF">Anas_03296</name>
</gene>
<reference evidence="2 3" key="1">
    <citation type="journal article" date="2019" name="PLoS Biol.">
        <title>Sex chromosomes control vertical transmission of feminizing Wolbachia symbionts in an isopod.</title>
        <authorList>
            <person name="Becking T."/>
            <person name="Chebbi M.A."/>
            <person name="Giraud I."/>
            <person name="Moumen B."/>
            <person name="Laverre T."/>
            <person name="Caubet Y."/>
            <person name="Peccoud J."/>
            <person name="Gilbert C."/>
            <person name="Cordaux R."/>
        </authorList>
    </citation>
    <scope>NUCLEOTIDE SEQUENCE [LARGE SCALE GENOMIC DNA]</scope>
    <source>
        <strain evidence="2">ANa2</strain>
        <tissue evidence="2">Whole body excluding digestive tract and cuticle</tissue>
    </source>
</reference>
<sequence>MGESDIELTSSTSNNVKKPTETNDPRRKSRQYSIHSIGPLHECRSELSLIKDKKSSLLYGLNDAPPWYTCIALGIQVSFEIN</sequence>
<organism evidence="2 3">
    <name type="scientific">Armadillidium nasatum</name>
    <dbReference type="NCBI Taxonomy" id="96803"/>
    <lineage>
        <taxon>Eukaryota</taxon>
        <taxon>Metazoa</taxon>
        <taxon>Ecdysozoa</taxon>
        <taxon>Arthropoda</taxon>
        <taxon>Crustacea</taxon>
        <taxon>Multicrustacea</taxon>
        <taxon>Malacostraca</taxon>
        <taxon>Eumalacostraca</taxon>
        <taxon>Peracarida</taxon>
        <taxon>Isopoda</taxon>
        <taxon>Oniscidea</taxon>
        <taxon>Crinocheta</taxon>
        <taxon>Armadillidiidae</taxon>
        <taxon>Armadillidium</taxon>
    </lineage>
</organism>
<dbReference type="EMBL" id="SEYY01000057">
    <property type="protein sequence ID" value="KAB7508108.1"/>
    <property type="molecule type" value="Genomic_DNA"/>
</dbReference>
<evidence type="ECO:0000256" key="1">
    <source>
        <dbReference type="SAM" id="MobiDB-lite"/>
    </source>
</evidence>
<dbReference type="Proteomes" id="UP000326759">
    <property type="component" value="Unassembled WGS sequence"/>
</dbReference>
<feature type="region of interest" description="Disordered" evidence="1">
    <location>
        <begin position="1"/>
        <end position="33"/>
    </location>
</feature>
<name>A0A5N5TPK6_9CRUS</name>
<keyword evidence="3" id="KW-1185">Reference proteome</keyword>